<organism evidence="1 2">
    <name type="scientific">Metabacillus endolithicus</name>
    <dbReference type="NCBI Taxonomy" id="1535204"/>
    <lineage>
        <taxon>Bacteria</taxon>
        <taxon>Bacillati</taxon>
        <taxon>Bacillota</taxon>
        <taxon>Bacilli</taxon>
        <taxon>Bacillales</taxon>
        <taxon>Bacillaceae</taxon>
        <taxon>Metabacillus</taxon>
    </lineage>
</organism>
<keyword evidence="2" id="KW-1185">Reference proteome</keyword>
<reference evidence="2" key="1">
    <citation type="journal article" date="2019" name="Int. J. Syst. Evol. Microbiol.">
        <title>The Global Catalogue of Microorganisms (GCM) 10K type strain sequencing project: providing services to taxonomists for standard genome sequencing and annotation.</title>
        <authorList>
            <consortium name="The Broad Institute Genomics Platform"/>
            <consortium name="The Broad Institute Genome Sequencing Center for Infectious Disease"/>
            <person name="Wu L."/>
            <person name="Ma J."/>
        </authorList>
    </citation>
    <scope>NUCLEOTIDE SEQUENCE [LARGE SCALE GENOMIC DNA]</scope>
    <source>
        <strain evidence="2">CGMCC 1.15474</strain>
    </source>
</reference>
<dbReference type="EMBL" id="JBHUIK010000008">
    <property type="protein sequence ID" value="MFD2216732.1"/>
    <property type="molecule type" value="Genomic_DNA"/>
</dbReference>
<comment type="caution">
    <text evidence="1">The sequence shown here is derived from an EMBL/GenBank/DDBJ whole genome shotgun (WGS) entry which is preliminary data.</text>
</comment>
<dbReference type="Proteomes" id="UP001597318">
    <property type="component" value="Unassembled WGS sequence"/>
</dbReference>
<proteinExistence type="predicted"/>
<evidence type="ECO:0000313" key="2">
    <source>
        <dbReference type="Proteomes" id="UP001597318"/>
    </source>
</evidence>
<gene>
    <name evidence="1" type="ORF">ACFSKK_23935</name>
</gene>
<evidence type="ECO:0000313" key="1">
    <source>
        <dbReference type="EMBL" id="MFD2216732.1"/>
    </source>
</evidence>
<name>A0ABW5C3J5_9BACI</name>
<protein>
    <submittedName>
        <fullName evidence="1">Uncharacterized protein</fullName>
    </submittedName>
</protein>
<dbReference type="RefSeq" id="WP_247339346.1">
    <property type="nucleotide sequence ID" value="NZ_CP095550.1"/>
</dbReference>
<sequence length="425" mass="49557">MTVMNPIKMKHLENDKSSIRIEEEGYYVINLKASATTSWKQENNESLMLRLYVNEKHHQDIVLFYGNQAFTYKRLLGKMEPGTYDVEWACESPRNSQAVAEIESFTLEKLHLSDRETLAIQYAPKLYGRAVYGQFDNLYTDTPLEMIYFFDEWEQGVVIEYHMVFSHEDEGTPAVLLMSKWGRLLDIEYMARVYLNDRQEVEYVEYQGAEHKVKTYKGSLTEGNQIILQTATCNGNFTDDITSCYHFSFIPSYEWKREQEAREVVMERFPYINHVMRWEAERQLKNSPLFYNRIPNVNQYIYIQSSVWGIKLGLPSVDILCRLKGEIGWYSSSLNHKKFGSFSAAYTGPYNHFGIAVLLPEGKSIKNIAEIKISLINETLPKVNVKDLKVLAYDDNGDVTKYIDLHFDEILDAVESEKVIWRSEN</sequence>
<accession>A0ABW5C3J5</accession>